<dbReference type="HOGENOM" id="CLU_3117965_0_0_9"/>
<sequence>MVLFIHLHQKIPGKFLNLFHNKIIRAKPSESNSLWAFLEIVFFIIHKNCR</sequence>
<dbReference type="EMBL" id="CP002273">
    <property type="protein sequence ID" value="ADO39154.1"/>
    <property type="molecule type" value="Genomic_DNA"/>
</dbReference>
<dbReference type="KEGG" id="elm:ELI_4212"/>
<protein>
    <submittedName>
        <fullName evidence="1">Uncharacterized protein</fullName>
    </submittedName>
</protein>
<reference evidence="1 2" key="2">
    <citation type="journal article" date="2011" name="J. Bacteriol.">
        <title>Complete genome sequence of a carbon monoxide-utilizing acetogen, Eubacterium limosum KIST612.</title>
        <authorList>
            <person name="Roh H."/>
            <person name="Ko H.J."/>
            <person name="Kim D."/>
            <person name="Choi D.G."/>
            <person name="Park S."/>
            <person name="Kim S."/>
            <person name="Chang I.S."/>
            <person name="Choi I.G."/>
        </authorList>
    </citation>
    <scope>NUCLEOTIDE SEQUENCE [LARGE SCALE GENOMIC DNA]</scope>
    <source>
        <strain evidence="1 2">KIST612</strain>
    </source>
</reference>
<evidence type="ECO:0000313" key="1">
    <source>
        <dbReference type="EMBL" id="ADO39154.1"/>
    </source>
</evidence>
<dbReference type="Proteomes" id="UP000006873">
    <property type="component" value="Chromosome"/>
</dbReference>
<organism evidence="1 2">
    <name type="scientific">Eubacterium callanderi</name>
    <dbReference type="NCBI Taxonomy" id="53442"/>
    <lineage>
        <taxon>Bacteria</taxon>
        <taxon>Bacillati</taxon>
        <taxon>Bacillota</taxon>
        <taxon>Clostridia</taxon>
        <taxon>Eubacteriales</taxon>
        <taxon>Eubacteriaceae</taxon>
        <taxon>Eubacterium</taxon>
    </lineage>
</organism>
<proteinExistence type="predicted"/>
<accession>E3GQA5</accession>
<keyword evidence="2" id="KW-1185">Reference proteome</keyword>
<dbReference type="AlphaFoldDB" id="E3GQA5"/>
<evidence type="ECO:0000313" key="2">
    <source>
        <dbReference type="Proteomes" id="UP000006873"/>
    </source>
</evidence>
<gene>
    <name evidence="1" type="ordered locus">ELI_4212</name>
</gene>
<name>E3GQA5_9FIRM</name>
<reference key="1">
    <citation type="submission" date="2010-09" db="EMBL/GenBank/DDBJ databases">
        <authorList>
            <person name="Roh H."/>
            <person name="Ko H.-J."/>
            <person name="Kim D."/>
            <person name="Choi D.G."/>
            <person name="Park S."/>
            <person name="Kim S."/>
            <person name="Kim K.H."/>
            <person name="Chang I.S."/>
            <person name="Choi I.-G."/>
        </authorList>
    </citation>
    <scope>NUCLEOTIDE SEQUENCE</scope>
    <source>
        <strain>KIST612</strain>
    </source>
</reference>